<dbReference type="eggNOG" id="COG3307">
    <property type="taxonomic scope" value="Bacteria"/>
</dbReference>
<evidence type="ECO:0000256" key="3">
    <source>
        <dbReference type="ARBA" id="ARBA00022989"/>
    </source>
</evidence>
<evidence type="ECO:0000256" key="2">
    <source>
        <dbReference type="ARBA" id="ARBA00022692"/>
    </source>
</evidence>
<evidence type="ECO:0000259" key="6">
    <source>
        <dbReference type="Pfam" id="PF04932"/>
    </source>
</evidence>
<sequence precursor="true">MRRLPFYLTFASVAMVLCSNSASNCLIAAAVIALLWNHFRYGDEIRFPPVKLPLGLFFAATVAAVALSGHAVQGWPGIRKFYLCFVLLLVASTFRRVSEVRALVATMAGVTTLSALWSFWQFWRKMQEAAAAHQDFRTYYTVKRITGFTSHWMTLSGEEMMVLLLVAAMLLFAARDRWTPWLAAAGIAIGASLVAGYTRSMWMGAALGGGYLVWMRQKRWLLLAPLPVLLLLWANPFGVGERMRSVYKPAGDLDSNQFRVVCRRAGWAIVKQHPWFGIGPEQVNQNAQLLSYIPADEPRPLPTGAYVHLHNLYLQYAAERGVPALLFFLWFAGKTLWDFTRALGRKGNRFVPYGAIAVMIAVLSAGWCEFNLGDGEILTLFMAAMGCGYVGMEEDA</sequence>
<dbReference type="Pfam" id="PF04932">
    <property type="entry name" value="Wzy_C"/>
    <property type="match status" value="1"/>
</dbReference>
<gene>
    <name evidence="7" type="ordered locus">Acid_4745</name>
</gene>
<dbReference type="InParanoid" id="Q01XB1"/>
<protein>
    <submittedName>
        <fullName evidence="7">O-antigen polymerase</fullName>
    </submittedName>
</protein>
<reference evidence="7" key="1">
    <citation type="submission" date="2006-10" db="EMBL/GenBank/DDBJ databases">
        <title>Complete sequence of Solibacter usitatus Ellin6076.</title>
        <authorList>
            <consortium name="US DOE Joint Genome Institute"/>
            <person name="Copeland A."/>
            <person name="Lucas S."/>
            <person name="Lapidus A."/>
            <person name="Barry K."/>
            <person name="Detter J.C."/>
            <person name="Glavina del Rio T."/>
            <person name="Hammon N."/>
            <person name="Israni S."/>
            <person name="Dalin E."/>
            <person name="Tice H."/>
            <person name="Pitluck S."/>
            <person name="Thompson L.S."/>
            <person name="Brettin T."/>
            <person name="Bruce D."/>
            <person name="Han C."/>
            <person name="Tapia R."/>
            <person name="Gilna P."/>
            <person name="Schmutz J."/>
            <person name="Larimer F."/>
            <person name="Land M."/>
            <person name="Hauser L."/>
            <person name="Kyrpides N."/>
            <person name="Mikhailova N."/>
            <person name="Janssen P.H."/>
            <person name="Kuske C.R."/>
            <person name="Richardson P."/>
        </authorList>
    </citation>
    <scope>NUCLEOTIDE SEQUENCE</scope>
    <source>
        <strain evidence="7">Ellin6076</strain>
    </source>
</reference>
<feature type="transmembrane region" description="Helical" evidence="5">
    <location>
        <begin position="103"/>
        <end position="123"/>
    </location>
</feature>
<dbReference type="OrthoDB" id="128170at2"/>
<feature type="transmembrane region" description="Helical" evidence="5">
    <location>
        <begin position="220"/>
        <end position="239"/>
    </location>
</feature>
<feature type="transmembrane region" description="Helical" evidence="5">
    <location>
        <begin position="180"/>
        <end position="199"/>
    </location>
</feature>
<feature type="transmembrane region" description="Helical" evidence="5">
    <location>
        <begin position="152"/>
        <end position="174"/>
    </location>
</feature>
<dbReference type="GO" id="GO:0016020">
    <property type="term" value="C:membrane"/>
    <property type="evidence" value="ECO:0007669"/>
    <property type="project" value="UniProtKB-SubCell"/>
</dbReference>
<evidence type="ECO:0000256" key="5">
    <source>
        <dbReference type="SAM" id="Phobius"/>
    </source>
</evidence>
<keyword evidence="2 5" id="KW-0812">Transmembrane</keyword>
<dbReference type="InterPro" id="IPR051533">
    <property type="entry name" value="WaaL-like"/>
</dbReference>
<accession>Q01XB1</accession>
<dbReference type="InterPro" id="IPR007016">
    <property type="entry name" value="O-antigen_ligase-rel_domated"/>
</dbReference>
<proteinExistence type="predicted"/>
<evidence type="ECO:0000256" key="4">
    <source>
        <dbReference type="ARBA" id="ARBA00023136"/>
    </source>
</evidence>
<evidence type="ECO:0000313" key="7">
    <source>
        <dbReference type="EMBL" id="ABJ85704.1"/>
    </source>
</evidence>
<dbReference type="PANTHER" id="PTHR37422">
    <property type="entry name" value="TEICHURONIC ACID BIOSYNTHESIS PROTEIN TUAE"/>
    <property type="match status" value="1"/>
</dbReference>
<feature type="transmembrane region" description="Helical" evidence="5">
    <location>
        <begin position="52"/>
        <end position="69"/>
    </location>
</feature>
<feature type="transmembrane region" description="Helical" evidence="5">
    <location>
        <begin position="351"/>
        <end position="372"/>
    </location>
</feature>
<dbReference type="PANTHER" id="PTHR37422:SF13">
    <property type="entry name" value="LIPOPOLYSACCHARIDE BIOSYNTHESIS PROTEIN PA4999-RELATED"/>
    <property type="match status" value="1"/>
</dbReference>
<comment type="subcellular location">
    <subcellularLocation>
        <location evidence="1">Membrane</location>
        <topology evidence="1">Multi-pass membrane protein</topology>
    </subcellularLocation>
</comment>
<dbReference type="EMBL" id="CP000473">
    <property type="protein sequence ID" value="ABJ85704.1"/>
    <property type="molecule type" value="Genomic_DNA"/>
</dbReference>
<name>Q01XB1_SOLUE</name>
<organism evidence="7">
    <name type="scientific">Solibacter usitatus (strain Ellin6076)</name>
    <dbReference type="NCBI Taxonomy" id="234267"/>
    <lineage>
        <taxon>Bacteria</taxon>
        <taxon>Pseudomonadati</taxon>
        <taxon>Acidobacteriota</taxon>
        <taxon>Terriglobia</taxon>
        <taxon>Bryobacterales</taxon>
        <taxon>Solibacteraceae</taxon>
        <taxon>Candidatus Solibacter</taxon>
    </lineage>
</organism>
<dbReference type="KEGG" id="sus:Acid_4745"/>
<evidence type="ECO:0000256" key="1">
    <source>
        <dbReference type="ARBA" id="ARBA00004141"/>
    </source>
</evidence>
<keyword evidence="3 5" id="KW-1133">Transmembrane helix</keyword>
<dbReference type="HOGENOM" id="CLU_696181_0_0_0"/>
<dbReference type="AlphaFoldDB" id="Q01XB1"/>
<keyword evidence="4 5" id="KW-0472">Membrane</keyword>
<dbReference type="STRING" id="234267.Acid_4745"/>
<feature type="domain" description="O-antigen ligase-related" evidence="6">
    <location>
        <begin position="187"/>
        <end position="329"/>
    </location>
</feature>